<reference evidence="12" key="2">
    <citation type="submission" date="2015-01" db="EMBL/GenBank/DDBJ databases">
        <title>Evolutionary Origins and Diversification of the Mycorrhizal Mutualists.</title>
        <authorList>
            <consortium name="DOE Joint Genome Institute"/>
            <consortium name="Mycorrhizal Genomics Consortium"/>
            <person name="Kohler A."/>
            <person name="Kuo A."/>
            <person name="Nagy L.G."/>
            <person name="Floudas D."/>
            <person name="Copeland A."/>
            <person name="Barry K.W."/>
            <person name="Cichocki N."/>
            <person name="Veneault-Fourrey C."/>
            <person name="LaButti K."/>
            <person name="Lindquist E.A."/>
            <person name="Lipzen A."/>
            <person name="Lundell T."/>
            <person name="Morin E."/>
            <person name="Murat C."/>
            <person name="Riley R."/>
            <person name="Ohm R."/>
            <person name="Sun H."/>
            <person name="Tunlid A."/>
            <person name="Henrissat B."/>
            <person name="Grigoriev I.V."/>
            <person name="Hibbett D.S."/>
            <person name="Martin F."/>
        </authorList>
    </citation>
    <scope>NUCLEOTIDE SEQUENCE [LARGE SCALE GENOMIC DNA]</scope>
    <source>
        <strain evidence="12">Marx 270</strain>
    </source>
</reference>
<dbReference type="GO" id="GO:0061630">
    <property type="term" value="F:ubiquitin protein ligase activity"/>
    <property type="evidence" value="ECO:0007669"/>
    <property type="project" value="UniProtKB-EC"/>
</dbReference>
<accession>A0A0C3P196</accession>
<evidence type="ECO:0000259" key="10">
    <source>
        <dbReference type="PROSITE" id="PS51873"/>
    </source>
</evidence>
<evidence type="ECO:0000256" key="2">
    <source>
        <dbReference type="ARBA" id="ARBA00012251"/>
    </source>
</evidence>
<feature type="compositionally biased region" description="Polar residues" evidence="9">
    <location>
        <begin position="157"/>
        <end position="168"/>
    </location>
</feature>
<dbReference type="CDD" id="cd22584">
    <property type="entry name" value="Rcat_RBR_unk"/>
    <property type="match status" value="1"/>
</dbReference>
<keyword evidence="8" id="KW-0862">Zinc</keyword>
<dbReference type="InParanoid" id="A0A0C3P196"/>
<evidence type="ECO:0000313" key="11">
    <source>
        <dbReference type="EMBL" id="KIO01129.1"/>
    </source>
</evidence>
<dbReference type="InterPro" id="IPR013083">
    <property type="entry name" value="Znf_RING/FYVE/PHD"/>
</dbReference>
<dbReference type="InterPro" id="IPR031127">
    <property type="entry name" value="E3_UB_ligase_RBR"/>
</dbReference>
<feature type="compositionally biased region" description="Polar residues" evidence="9">
    <location>
        <begin position="116"/>
        <end position="136"/>
    </location>
</feature>
<dbReference type="PANTHER" id="PTHR11685">
    <property type="entry name" value="RBR FAMILY RING FINGER AND IBR DOMAIN-CONTAINING"/>
    <property type="match status" value="1"/>
</dbReference>
<dbReference type="PROSITE" id="PS51873">
    <property type="entry name" value="TRIAD"/>
    <property type="match status" value="1"/>
</dbReference>
<evidence type="ECO:0000256" key="8">
    <source>
        <dbReference type="ARBA" id="ARBA00022833"/>
    </source>
</evidence>
<dbReference type="InterPro" id="IPR002867">
    <property type="entry name" value="IBR_dom"/>
</dbReference>
<name>A0A0C3P196_PISTI</name>
<comment type="catalytic activity">
    <reaction evidence="1">
        <text>[E2 ubiquitin-conjugating enzyme]-S-ubiquitinyl-L-cysteine + [acceptor protein]-L-lysine = [E2 ubiquitin-conjugating enzyme]-L-cysteine + [acceptor protein]-N(6)-ubiquitinyl-L-lysine.</text>
        <dbReference type="EC" id="2.3.2.31"/>
    </reaction>
</comment>
<keyword evidence="7" id="KW-0833">Ubl conjugation pathway</keyword>
<dbReference type="OrthoDB" id="9977870at2759"/>
<evidence type="ECO:0000256" key="4">
    <source>
        <dbReference type="ARBA" id="ARBA00022723"/>
    </source>
</evidence>
<dbReference type="Pfam" id="PF01485">
    <property type="entry name" value="IBR"/>
    <property type="match status" value="1"/>
</dbReference>
<keyword evidence="5" id="KW-0677">Repeat</keyword>
<evidence type="ECO:0000256" key="7">
    <source>
        <dbReference type="ARBA" id="ARBA00022786"/>
    </source>
</evidence>
<dbReference type="EMBL" id="KN831991">
    <property type="protein sequence ID" value="KIO01129.1"/>
    <property type="molecule type" value="Genomic_DNA"/>
</dbReference>
<keyword evidence="6" id="KW-0863">Zinc-finger</keyword>
<dbReference type="Gene3D" id="1.20.120.1750">
    <property type="match status" value="1"/>
</dbReference>
<feature type="region of interest" description="Disordered" evidence="9">
    <location>
        <begin position="38"/>
        <end position="58"/>
    </location>
</feature>
<dbReference type="SUPFAM" id="SSF57850">
    <property type="entry name" value="RING/U-box"/>
    <property type="match status" value="2"/>
</dbReference>
<protein>
    <recommendedName>
        <fullName evidence="2">RBR-type E3 ubiquitin transferase</fullName>
        <ecNumber evidence="2">2.3.2.31</ecNumber>
    </recommendedName>
</protein>
<gene>
    <name evidence="11" type="ORF">M404DRAFT_742921</name>
</gene>
<evidence type="ECO:0000256" key="1">
    <source>
        <dbReference type="ARBA" id="ARBA00001798"/>
    </source>
</evidence>
<keyword evidence="12" id="KW-1185">Reference proteome</keyword>
<reference evidence="11 12" key="1">
    <citation type="submission" date="2014-04" db="EMBL/GenBank/DDBJ databases">
        <authorList>
            <consortium name="DOE Joint Genome Institute"/>
            <person name="Kuo A."/>
            <person name="Kohler A."/>
            <person name="Costa M.D."/>
            <person name="Nagy L.G."/>
            <person name="Floudas D."/>
            <person name="Copeland A."/>
            <person name="Barry K.W."/>
            <person name="Cichocki N."/>
            <person name="Veneault-Fourrey C."/>
            <person name="LaButti K."/>
            <person name="Lindquist E.A."/>
            <person name="Lipzen A."/>
            <person name="Lundell T."/>
            <person name="Morin E."/>
            <person name="Murat C."/>
            <person name="Sun H."/>
            <person name="Tunlid A."/>
            <person name="Henrissat B."/>
            <person name="Grigoriev I.V."/>
            <person name="Hibbett D.S."/>
            <person name="Martin F."/>
            <person name="Nordberg H.P."/>
            <person name="Cantor M.N."/>
            <person name="Hua S.X."/>
        </authorList>
    </citation>
    <scope>NUCLEOTIDE SEQUENCE [LARGE SCALE GENOMIC DNA]</scope>
    <source>
        <strain evidence="11 12">Marx 270</strain>
    </source>
</reference>
<dbReference type="Proteomes" id="UP000054217">
    <property type="component" value="Unassembled WGS sequence"/>
</dbReference>
<feature type="region of interest" description="Disordered" evidence="9">
    <location>
        <begin position="110"/>
        <end position="187"/>
    </location>
</feature>
<proteinExistence type="predicted"/>
<keyword evidence="3" id="KW-0808">Transferase</keyword>
<evidence type="ECO:0000256" key="5">
    <source>
        <dbReference type="ARBA" id="ARBA00022737"/>
    </source>
</evidence>
<organism evidence="11 12">
    <name type="scientific">Pisolithus tinctorius Marx 270</name>
    <dbReference type="NCBI Taxonomy" id="870435"/>
    <lineage>
        <taxon>Eukaryota</taxon>
        <taxon>Fungi</taxon>
        <taxon>Dikarya</taxon>
        <taxon>Basidiomycota</taxon>
        <taxon>Agaricomycotina</taxon>
        <taxon>Agaricomycetes</taxon>
        <taxon>Agaricomycetidae</taxon>
        <taxon>Boletales</taxon>
        <taxon>Sclerodermatineae</taxon>
        <taxon>Pisolithaceae</taxon>
        <taxon>Pisolithus</taxon>
    </lineage>
</organism>
<dbReference type="AlphaFoldDB" id="A0A0C3P196"/>
<dbReference type="EC" id="2.3.2.31" evidence="2"/>
<sequence>MSAPSQPRHRGSTDIHLEDELMTPGAHREEHATIQLWNPSQPQHAPARTPVDSTRPESNIVHETQTWSEWLISMFNGLFRALPMTTAMAMLAVPVLSMWQELPSAALVPSMRRRPPSSTAPLPNSSQEPISSTAPLSNPPREPISSVAPLPNPPEETISSTAPLSNPSREPISSIAPLPNPPEEPILSTAPLPNTRQETAAARPTGHICVICRDAIHGSEFRAPCGHYYDIPCITDLLRTATHDESLFPPRCCRQNIPFDEVQSHLSRALVTEFREKSKEFGTLSRVYCARQTCSRFLGPLTQTTSGTTVYNCPAPHCGTRTCANCRGQYNEATHTCRHDQGAERVLELGRAEGWVRCPGCSQLIELEIGCFHMTCRCRTEFCYLCEARWKTCNCPQWDGRQLLAVAQQRVDAQLGGGQYFHPFLRGLGPLPGPAWFEPRKPPIFPVVLLRTQPVPAVQPQAPAVRPAVPLVAPDRSVRDSKRQTGHRRTTDTGPMNIDAIRQRMIREMAARLQVDHDCQHLNWEYRSGRGRCQICHHALSLYLYRCAGCEMLVCNRCRRNRL</sequence>
<evidence type="ECO:0000256" key="9">
    <source>
        <dbReference type="SAM" id="MobiDB-lite"/>
    </source>
</evidence>
<dbReference type="STRING" id="870435.A0A0C3P196"/>
<dbReference type="InterPro" id="IPR044066">
    <property type="entry name" value="TRIAD_supradom"/>
</dbReference>
<dbReference type="HOGENOM" id="CLU_022048_7_5_1"/>
<feature type="domain" description="RING-type" evidence="10">
    <location>
        <begin position="205"/>
        <end position="399"/>
    </location>
</feature>
<dbReference type="GO" id="GO:0008270">
    <property type="term" value="F:zinc ion binding"/>
    <property type="evidence" value="ECO:0007669"/>
    <property type="project" value="UniProtKB-KW"/>
</dbReference>
<evidence type="ECO:0000256" key="3">
    <source>
        <dbReference type="ARBA" id="ARBA00022679"/>
    </source>
</evidence>
<evidence type="ECO:0000256" key="6">
    <source>
        <dbReference type="ARBA" id="ARBA00022771"/>
    </source>
</evidence>
<dbReference type="Gene3D" id="3.30.40.10">
    <property type="entry name" value="Zinc/RING finger domain, C3HC4 (zinc finger)"/>
    <property type="match status" value="1"/>
</dbReference>
<evidence type="ECO:0000313" key="12">
    <source>
        <dbReference type="Proteomes" id="UP000054217"/>
    </source>
</evidence>
<dbReference type="GO" id="GO:0016567">
    <property type="term" value="P:protein ubiquitination"/>
    <property type="evidence" value="ECO:0007669"/>
    <property type="project" value="InterPro"/>
</dbReference>
<keyword evidence="4" id="KW-0479">Metal-binding</keyword>